<dbReference type="GO" id="GO:0006857">
    <property type="term" value="P:oligopeptide transport"/>
    <property type="evidence" value="ECO:0007669"/>
    <property type="project" value="InterPro"/>
</dbReference>
<dbReference type="KEGG" id="mng:MNEG_3556"/>
<feature type="transmembrane region" description="Helical" evidence="8">
    <location>
        <begin position="268"/>
        <end position="289"/>
    </location>
</feature>
<comment type="subcellular location">
    <subcellularLocation>
        <location evidence="1 6">Membrane</location>
        <topology evidence="1 6">Multi-pass membrane protein</topology>
    </subcellularLocation>
</comment>
<evidence type="ECO:0000256" key="9">
    <source>
        <dbReference type="SAM" id="SignalP"/>
    </source>
</evidence>
<feature type="compositionally biased region" description="Low complexity" evidence="7">
    <location>
        <begin position="473"/>
        <end position="486"/>
    </location>
</feature>
<dbReference type="GeneID" id="25736434"/>
<evidence type="ECO:0000256" key="2">
    <source>
        <dbReference type="ARBA" id="ARBA00005982"/>
    </source>
</evidence>
<dbReference type="GO" id="GO:0016020">
    <property type="term" value="C:membrane"/>
    <property type="evidence" value="ECO:0007669"/>
    <property type="project" value="UniProtKB-SubCell"/>
</dbReference>
<evidence type="ECO:0000256" key="7">
    <source>
        <dbReference type="SAM" id="MobiDB-lite"/>
    </source>
</evidence>
<feature type="region of interest" description="Disordered" evidence="7">
    <location>
        <begin position="462"/>
        <end position="493"/>
    </location>
</feature>
<dbReference type="Pfam" id="PF00854">
    <property type="entry name" value="PTR2"/>
    <property type="match status" value="2"/>
</dbReference>
<evidence type="ECO:0000313" key="10">
    <source>
        <dbReference type="EMBL" id="KIZ04399.1"/>
    </source>
</evidence>
<feature type="chain" id="PRO_5002246253" description="Peptide transporter PTR2" evidence="9">
    <location>
        <begin position="30"/>
        <end position="505"/>
    </location>
</feature>
<evidence type="ECO:0000256" key="4">
    <source>
        <dbReference type="ARBA" id="ARBA00022989"/>
    </source>
</evidence>
<feature type="signal peptide" evidence="9">
    <location>
        <begin position="1"/>
        <end position="29"/>
    </location>
</feature>
<dbReference type="PROSITE" id="PS01023">
    <property type="entry name" value="PTR2_2"/>
    <property type="match status" value="1"/>
</dbReference>
<dbReference type="SUPFAM" id="SSF103473">
    <property type="entry name" value="MFS general substrate transporter"/>
    <property type="match status" value="1"/>
</dbReference>
<feature type="transmembrane region" description="Helical" evidence="8">
    <location>
        <begin position="334"/>
        <end position="355"/>
    </location>
</feature>
<feature type="transmembrane region" description="Helical" evidence="8">
    <location>
        <begin position="409"/>
        <end position="429"/>
    </location>
</feature>
<dbReference type="Proteomes" id="UP000054498">
    <property type="component" value="Unassembled WGS sequence"/>
</dbReference>
<gene>
    <name evidence="10" type="ORF">MNEG_3556</name>
</gene>
<evidence type="ECO:0000256" key="3">
    <source>
        <dbReference type="ARBA" id="ARBA00022692"/>
    </source>
</evidence>
<dbReference type="RefSeq" id="XP_013903418.1">
    <property type="nucleotide sequence ID" value="XM_014047964.1"/>
</dbReference>
<feature type="transmembrane region" description="Helical" evidence="8">
    <location>
        <begin position="53"/>
        <end position="75"/>
    </location>
</feature>
<keyword evidence="5 8" id="KW-0472">Membrane</keyword>
<dbReference type="InterPro" id="IPR036259">
    <property type="entry name" value="MFS_trans_sf"/>
</dbReference>
<dbReference type="PANTHER" id="PTHR11654">
    <property type="entry name" value="OLIGOPEPTIDE TRANSPORTER-RELATED"/>
    <property type="match status" value="1"/>
</dbReference>
<dbReference type="OrthoDB" id="8904098at2759"/>
<proteinExistence type="inferred from homology"/>
<dbReference type="Gene3D" id="1.20.1250.20">
    <property type="entry name" value="MFS general substrate transporter like domains"/>
    <property type="match status" value="2"/>
</dbReference>
<keyword evidence="4 8" id="KW-1133">Transmembrane helix</keyword>
<evidence type="ECO:0008006" key="12">
    <source>
        <dbReference type="Google" id="ProtNLM"/>
    </source>
</evidence>
<keyword evidence="11" id="KW-1185">Reference proteome</keyword>
<feature type="transmembrane region" description="Helical" evidence="8">
    <location>
        <begin position="236"/>
        <end position="256"/>
    </location>
</feature>
<keyword evidence="3 6" id="KW-0812">Transmembrane</keyword>
<comment type="similarity">
    <text evidence="2 6">Belongs to the major facilitator superfamily. Proton-dependent oligopeptide transporter (POT/PTR) (TC 2.A.17) family.</text>
</comment>
<dbReference type="InterPro" id="IPR018456">
    <property type="entry name" value="PTR2_symporter_CS"/>
</dbReference>
<organism evidence="10 11">
    <name type="scientific">Monoraphidium neglectum</name>
    <dbReference type="NCBI Taxonomy" id="145388"/>
    <lineage>
        <taxon>Eukaryota</taxon>
        <taxon>Viridiplantae</taxon>
        <taxon>Chlorophyta</taxon>
        <taxon>core chlorophytes</taxon>
        <taxon>Chlorophyceae</taxon>
        <taxon>CS clade</taxon>
        <taxon>Sphaeropleales</taxon>
        <taxon>Selenastraceae</taxon>
        <taxon>Monoraphidium</taxon>
    </lineage>
</organism>
<feature type="transmembrane region" description="Helical" evidence="8">
    <location>
        <begin position="367"/>
        <end position="389"/>
    </location>
</feature>
<reference evidence="10 11" key="1">
    <citation type="journal article" date="2013" name="BMC Genomics">
        <title>Reconstruction of the lipid metabolism for the microalga Monoraphidium neglectum from its genome sequence reveals characteristics suitable for biofuel production.</title>
        <authorList>
            <person name="Bogen C."/>
            <person name="Al-Dilaimi A."/>
            <person name="Albersmeier A."/>
            <person name="Wichmann J."/>
            <person name="Grundmann M."/>
            <person name="Rupp O."/>
            <person name="Lauersen K.J."/>
            <person name="Blifernez-Klassen O."/>
            <person name="Kalinowski J."/>
            <person name="Goesmann A."/>
            <person name="Mussgnug J.H."/>
            <person name="Kruse O."/>
        </authorList>
    </citation>
    <scope>NUCLEOTIDE SEQUENCE [LARGE SCALE GENOMIC DNA]</scope>
    <source>
        <strain evidence="10 11">SAG 48.87</strain>
    </source>
</reference>
<accession>A0A0D2LCC5</accession>
<sequence length="505" mass="55000">MRRLHSFWVILVFSVIYLAGLAGITGVNAQPSIKPRFMEPPANGSFEPTRSMFWGFMYLIALGSGGIKACVASFGGDQFREGSAVERGWRSSFFNWFYFAINVGSLVAALVVVPMQESRVLRWAFVNRRQPIPTHPDDECYEPLVGEVSQKFKMGHTNRMRYLERAALPHGQSGAYQVSLSEVEELKALAGLAPVFLCVCIWQMCYDPIFSLLPYPGDVMERSIGTSGLKLPAASISFANTFGVLISVPLYDLVLVPFAKRIGRPISYMARIGAGFVVLIIALLTAGFIELARYRMVRRMGLAAKWEVAVAADPAVEYTDPAFTEPISIWWQTIPYFLVGAAETLTLVGVLDLFFTQVSEGMRALSTAIQLLTTAVGTYLASALNIAIAAGTRADPWVADNPLYGHYDWYFFVNAAILALGLIAFVLVARFYEEKAVIPHDDLLEGGAIEMGCGPSSSIQLPGGQLRARHGPKGTPGSPSSSSPHGLAPARSSVQALQVQALDPL</sequence>
<dbReference type="EMBL" id="KK100671">
    <property type="protein sequence ID" value="KIZ04399.1"/>
    <property type="molecule type" value="Genomic_DNA"/>
</dbReference>
<evidence type="ECO:0000313" key="11">
    <source>
        <dbReference type="Proteomes" id="UP000054498"/>
    </source>
</evidence>
<protein>
    <recommendedName>
        <fullName evidence="12">Peptide transporter PTR2</fullName>
    </recommendedName>
</protein>
<dbReference type="InterPro" id="IPR000109">
    <property type="entry name" value="POT_fam"/>
</dbReference>
<dbReference type="AlphaFoldDB" id="A0A0D2LCC5"/>
<evidence type="ECO:0000256" key="5">
    <source>
        <dbReference type="ARBA" id="ARBA00023136"/>
    </source>
</evidence>
<evidence type="ECO:0000256" key="1">
    <source>
        <dbReference type="ARBA" id="ARBA00004141"/>
    </source>
</evidence>
<keyword evidence="6" id="KW-0813">Transport</keyword>
<dbReference type="GO" id="GO:0022857">
    <property type="term" value="F:transmembrane transporter activity"/>
    <property type="evidence" value="ECO:0007669"/>
    <property type="project" value="InterPro"/>
</dbReference>
<evidence type="ECO:0000256" key="6">
    <source>
        <dbReference type="RuleBase" id="RU003755"/>
    </source>
</evidence>
<name>A0A0D2LCC5_9CHLO</name>
<evidence type="ECO:0000256" key="8">
    <source>
        <dbReference type="SAM" id="Phobius"/>
    </source>
</evidence>
<feature type="transmembrane region" description="Helical" evidence="8">
    <location>
        <begin position="96"/>
        <end position="115"/>
    </location>
</feature>
<keyword evidence="9" id="KW-0732">Signal</keyword>